<dbReference type="EMBL" id="AAHZFN010000001">
    <property type="protein sequence ID" value="ECB9472197.1"/>
    <property type="molecule type" value="Genomic_DNA"/>
</dbReference>
<evidence type="ECO:0000313" key="18">
    <source>
        <dbReference type="EMBL" id="EAK8896833.1"/>
    </source>
</evidence>
<evidence type="ECO:0000313" key="54">
    <source>
        <dbReference type="Proteomes" id="UP000467347"/>
    </source>
</evidence>
<evidence type="ECO:0000313" key="43">
    <source>
        <dbReference type="Proteomes" id="UP000350032"/>
    </source>
</evidence>
<evidence type="ECO:0000313" key="29">
    <source>
        <dbReference type="EMBL" id="EDN9837330.1"/>
    </source>
</evidence>
<evidence type="ECO:0000313" key="19">
    <source>
        <dbReference type="EMBL" id="EAK9317599.1"/>
    </source>
</evidence>
<evidence type="ECO:0000313" key="15">
    <source>
        <dbReference type="EMBL" id="EAG6169942.1"/>
    </source>
</evidence>
<evidence type="ECO:0000313" key="4">
    <source>
        <dbReference type="EMBL" id="EAC7481039.1"/>
    </source>
</evidence>
<dbReference type="Proteomes" id="UP000350032">
    <property type="component" value="Unassembled WGS sequence"/>
</dbReference>
<dbReference type="EMBL" id="AABBHO010000025">
    <property type="protein sequence ID" value="EAG2997498.1"/>
    <property type="molecule type" value="Genomic_DNA"/>
</dbReference>
<dbReference type="Proteomes" id="UP000549379">
    <property type="component" value="Unassembled WGS sequence"/>
</dbReference>
<dbReference type="EMBL" id="AALEDS010000004">
    <property type="protein sequence ID" value="ECY6543897.1"/>
    <property type="molecule type" value="Genomic_DNA"/>
</dbReference>
<dbReference type="EMBL" id="AAHZFY010000003">
    <property type="protein sequence ID" value="ECB9512673.1"/>
    <property type="molecule type" value="Genomic_DNA"/>
</dbReference>
<evidence type="ECO:0000313" key="58">
    <source>
        <dbReference type="Proteomes" id="UP000525850"/>
    </source>
</evidence>
<dbReference type="EMBL" id="AABBZO010000009">
    <property type="protein sequence ID" value="EAG4462402.1"/>
    <property type="molecule type" value="Genomic_DNA"/>
</dbReference>
<dbReference type="Proteomes" id="UP000842809">
    <property type="component" value="Unassembled WGS sequence"/>
</dbReference>
<evidence type="ECO:0000313" key="32">
    <source>
        <dbReference type="EMBL" id="HAC0012207.1"/>
    </source>
</evidence>
<evidence type="ECO:0000313" key="40">
    <source>
        <dbReference type="Proteomes" id="UP000339309"/>
    </source>
</evidence>
<evidence type="ECO:0000313" key="44">
    <source>
        <dbReference type="Proteomes" id="UP000354255"/>
    </source>
</evidence>
<dbReference type="EMBL" id="AABAWE010000005">
    <property type="protein sequence ID" value="EAG2087884.1"/>
    <property type="molecule type" value="Genomic_DNA"/>
</dbReference>
<dbReference type="EMBL" id="MJTJ01000020">
    <property type="protein sequence ID" value="OET48257.1"/>
    <property type="molecule type" value="Genomic_DNA"/>
</dbReference>
<evidence type="ECO:0000313" key="49">
    <source>
        <dbReference type="Proteomes" id="UP000389283"/>
    </source>
</evidence>
<dbReference type="EMBL" id="AACJYH010000002">
    <property type="protein sequence ID" value="EAK8896833.1"/>
    <property type="molecule type" value="Genomic_DNA"/>
</dbReference>
<dbReference type="Proteomes" id="UP000548278">
    <property type="component" value="Unassembled WGS sequence"/>
</dbReference>
<evidence type="ECO:0000313" key="51">
    <source>
        <dbReference type="Proteomes" id="UP000410967"/>
    </source>
</evidence>
<evidence type="ECO:0000313" key="27">
    <source>
        <dbReference type="EMBL" id="ECZ8752939.1"/>
    </source>
</evidence>
<dbReference type="EMBL" id="AAANYN010000027">
    <property type="protein sequence ID" value="EAD5775350.1"/>
    <property type="molecule type" value="Genomic_DNA"/>
</dbReference>
<evidence type="ECO:0000313" key="8">
    <source>
        <dbReference type="EMBL" id="EAD5786994.1"/>
    </source>
</evidence>
<evidence type="ECO:0000313" key="6">
    <source>
        <dbReference type="EMBL" id="EAD3793323.1"/>
    </source>
</evidence>
<gene>
    <name evidence="16" type="ORF">AB917_14315</name>
    <name evidence="1" type="ORF">ABZ57_11095</name>
    <name evidence="35" type="ORF">AJL21_13980</name>
    <name evidence="2" type="ORF">ARY78_12595</name>
    <name evidence="11" type="ORF">B1N52_10355</name>
    <name evidence="10" type="ORF">B1S26_12510</name>
    <name evidence="12" type="ORF">B5K54_09355</name>
    <name evidence="9" type="ORF">BCZ21_11480</name>
    <name evidence="14" type="ORF">CA369_08900</name>
    <name evidence="13" type="ORF">CAV64_09530</name>
    <name evidence="18" type="ORF">D7104_03860</name>
    <name evidence="15" type="ORF">DCT16_11230</name>
    <name evidence="4" type="ORF">DQ70_10155</name>
    <name evidence="3" type="ORF">DU018_11760</name>
    <name evidence="36" type="ORF">DYZ80_02296</name>
    <name evidence="17" type="ORF">E5F58_04805</name>
    <name evidence="8" type="ORF">EX365_10540</name>
    <name evidence="7" type="ORF">EXZ73_13785</name>
    <name evidence="23" type="ORF">F2B69_07665</name>
    <name evidence="25" type="ORF">F6436_06090</name>
    <name evidence="27" type="ORF">F6507_06250</name>
    <name evidence="26" type="ORF">F6515_07110</name>
    <name evidence="24" type="ORF">F6F71_11035</name>
    <name evidence="19" type="ORF">FA835_10820</name>
    <name evidence="21" type="ORF">FLQ97_02890</name>
    <name evidence="20" type="ORF">FLR03_00720</name>
    <name evidence="22" type="ORF">FNX40_04935</name>
    <name evidence="30" type="ORF">G3O21_001385</name>
    <name evidence="29" type="ORF">GJW51_11730</name>
    <name evidence="28" type="ORF">GQG13_11255</name>
    <name evidence="31" type="ORF">GYS09_01785</name>
    <name evidence="32" type="ORF">GYX23_04260</name>
    <name evidence="33" type="ORF">GYY14_07885</name>
    <name evidence="34" type="ORF">HZJ64_08080</name>
    <name evidence="5" type="ORF">KV70_08695</name>
    <name evidence="6" type="ORF">UI29_11230</name>
</gene>
<dbReference type="Proteomes" id="UP000345329">
    <property type="component" value="Unassembled WGS sequence"/>
</dbReference>
<dbReference type="Proteomes" id="UP000528151">
    <property type="component" value="Unassembled WGS sequence"/>
</dbReference>
<dbReference type="EMBL" id="AAAKQF010000004">
    <property type="protein sequence ID" value="EAC9040284.1"/>
    <property type="molecule type" value="Genomic_DNA"/>
</dbReference>
<protein>
    <submittedName>
        <fullName evidence="19">Uncharacterized protein</fullName>
    </submittedName>
</protein>
<dbReference type="KEGG" id="lmok:CQ02_01865"/>
<dbReference type="Proteomes" id="UP000481141">
    <property type="component" value="Unassembled WGS sequence"/>
</dbReference>
<evidence type="ECO:0000313" key="3">
    <source>
        <dbReference type="EMBL" id="EAC6549028.1"/>
    </source>
</evidence>
<dbReference type="Proteomes" id="UP000544530">
    <property type="component" value="Unassembled WGS sequence"/>
</dbReference>
<reference evidence="66 67" key="3">
    <citation type="journal article" date="2018" name="Genome Biol.">
        <title>SKESA: strategic k-mer extension for scrupulous assemblies.</title>
        <authorList>
            <person name="Souvorov A."/>
            <person name="Agarwala R."/>
            <person name="Lipman D.J."/>
        </authorList>
    </citation>
    <scope>NUCLEOTIDE SEQUENCE [LARGE SCALE GENOMIC DNA]</scope>
    <source>
        <strain evidence="31 67">CFIAFB20100120</strain>
        <strain evidence="33">CFIAFB20170037</strain>
        <strain evidence="32 66">CFIAFB20170045</strain>
    </source>
</reference>
<evidence type="ECO:0000313" key="7">
    <source>
        <dbReference type="EMBL" id="EAD5775350.1"/>
    </source>
</evidence>
<dbReference type="EMBL" id="AABDGJ010000014">
    <property type="protein sequence ID" value="EAG6991765.1"/>
    <property type="molecule type" value="Genomic_DNA"/>
</dbReference>
<organism evidence="19 51">
    <name type="scientific">Listeria monocytogenes</name>
    <dbReference type="NCBI Taxonomy" id="1639"/>
    <lineage>
        <taxon>Bacteria</taxon>
        <taxon>Bacillati</taxon>
        <taxon>Bacillota</taxon>
        <taxon>Bacilli</taxon>
        <taxon>Bacillales</taxon>
        <taxon>Listeriaceae</taxon>
        <taxon>Listeria</taxon>
    </lineage>
</organism>
<evidence type="ECO:0000313" key="45">
    <source>
        <dbReference type="Proteomes" id="UP000364988"/>
    </source>
</evidence>
<evidence type="ECO:0000313" key="68">
    <source>
        <dbReference type="Proteomes" id="UP000852906"/>
    </source>
</evidence>
<evidence type="ECO:0000313" key="31">
    <source>
        <dbReference type="EMBL" id="HAB8556016.1"/>
    </source>
</evidence>
<evidence type="ECO:0000313" key="25">
    <source>
        <dbReference type="EMBL" id="ECY6543897.1"/>
    </source>
</evidence>
<dbReference type="Proteomes" id="UP000398321">
    <property type="component" value="Unassembled WGS sequence"/>
</dbReference>
<evidence type="ECO:0000313" key="33">
    <source>
        <dbReference type="EMBL" id="HAC0275282.1"/>
    </source>
</evidence>
<dbReference type="EMBL" id="AAIAJJ010000002">
    <property type="protein sequence ID" value="ECC1556150.1"/>
    <property type="molecule type" value="Genomic_DNA"/>
</dbReference>
<dbReference type="EMBL" id="AAAJKI010000033">
    <property type="protein sequence ID" value="EAC6549028.1"/>
    <property type="molecule type" value="Genomic_DNA"/>
</dbReference>
<dbReference type="EMBL" id="AABBAW010000005">
    <property type="protein sequence ID" value="EAG2515561.1"/>
    <property type="molecule type" value="Genomic_DNA"/>
</dbReference>
<reference evidence="38 41" key="4">
    <citation type="submission" date="2019-02" db="EMBL/GenBank/DDBJ databases">
        <authorList>
            <consortium name="GenomeTrakr: Next Generation Sequencing Network for Food Pathogen Tracability"/>
        </authorList>
    </citation>
    <scope>NUCLEOTIDE SEQUENCE [LARGE SCALE GENOMIC DNA]</scope>
    <source>
        <strain evidence="12 64">10B02965A-1</strain>
        <strain evidence="4 47">CFSAN008042</strain>
        <strain evidence="14 60">CFSAN063727</strain>
        <strain evidence="28 53">CFSAN102901</strain>
        <strain evidence="2 46">FDA00007096</strain>
        <strain evidence="10">FDA00011243</strain>
        <strain evidence="3 38">FDA00013332</strain>
        <strain evidence="8 41">FDA00013853</strain>
        <strain evidence="20 52">FDA00014336</strain>
        <strain evidence="22 49">FDA00014370</strain>
        <strain evidence="21 50">FDA00014392</strain>
        <strain evidence="30">FDA00015054</strain>
        <strain evidence="13 61">FDA1005580-S054-001</strain>
        <strain evidence="55">FDA1090798-S029-001</strain>
        <strain evidence="56">FDA956581-098-004</strain>
        <strain evidence="11 58">FDA960927-006-004</strain>
        <strain evidence="15 65">FLAG-38921</strain>
        <strain evidence="9 39">FLAG-54356</strain>
        <strain evidence="23">FSIS11924543</strain>
        <strain evidence="7 48">FSIS31901579</strain>
        <strain evidence="17 59">LS1344</strain>
        <strain evidence="29 54">OSF101448</strain>
        <strain evidence="6 42">VA-WGS-00405</strain>
    </source>
</reference>
<dbReference type="OMA" id="KNDSYWI"/>
<comment type="caution">
    <text evidence="19">The sequence shown here is derived from an EMBL/GenBank/DDBJ whole genome shotgun (WGS) entry which is preliminary data.</text>
</comment>
<dbReference type="Proteomes" id="UP000844415">
    <property type="component" value="Unassembled WGS sequence"/>
</dbReference>
<reference evidence="36 37" key="2">
    <citation type="journal article" date="2018" name="BMC Genomics">
        <title>Genes significantly associated with lineage II food isolates of Listeria monocytogenes.</title>
        <authorList>
            <person name="Pirone-Davies C."/>
            <person name="Chen Y."/>
            <person name="Pightling A."/>
            <person name="Ryan G."/>
            <person name="Wang Y."/>
            <person name="Yao K."/>
            <person name="Hoffmann M."/>
            <person name="Allard M.W."/>
        </authorList>
    </citation>
    <scope>NUCLEOTIDE SEQUENCE [LARGE SCALE GENOMIC DNA]</scope>
    <source>
        <strain evidence="36 37">PNUSAL000550</strain>
    </source>
</reference>
<dbReference type="Proteomes" id="UP000376505">
    <property type="component" value="Unassembled WGS sequence"/>
</dbReference>
<dbReference type="EMBL" id="AALIEE010000005">
    <property type="protein sequence ID" value="ECZ8752939.1"/>
    <property type="molecule type" value="Genomic_DNA"/>
</dbReference>
<dbReference type="Proteomes" id="UP000344343">
    <property type="component" value="Unassembled WGS sequence"/>
</dbReference>
<dbReference type="Proteomes" id="UP000354255">
    <property type="component" value="Unassembled WGS sequence"/>
</dbReference>
<dbReference type="Proteomes" id="UP000364988">
    <property type="component" value="Unassembled WGS sequence"/>
</dbReference>
<evidence type="ECO:0000313" key="59">
    <source>
        <dbReference type="Proteomes" id="UP000527632"/>
    </source>
</evidence>
<dbReference type="EMBL" id="AANPAU010000004">
    <property type="protein sequence ID" value="EDP8513964.1"/>
    <property type="molecule type" value="Genomic_DNA"/>
</dbReference>
<evidence type="ECO:0000313" key="13">
    <source>
        <dbReference type="EMBL" id="EAG4331475.1"/>
    </source>
</evidence>
<dbReference type="EMBL" id="AABCVX010000005">
    <property type="protein sequence ID" value="EAG6169942.1"/>
    <property type="molecule type" value="Genomic_DNA"/>
</dbReference>
<evidence type="ECO:0000313" key="48">
    <source>
        <dbReference type="Proteomes" id="UP000376505"/>
    </source>
</evidence>
<evidence type="ECO:0000313" key="5">
    <source>
        <dbReference type="EMBL" id="EAC9040284.1"/>
    </source>
</evidence>
<evidence type="ECO:0000313" key="38">
    <source>
        <dbReference type="Proteomes" id="UP000331186"/>
    </source>
</evidence>
<evidence type="ECO:0000313" key="47">
    <source>
        <dbReference type="Proteomes" id="UP000368512"/>
    </source>
</evidence>
<dbReference type="EMBL" id="DAAJCS010000002">
    <property type="protein sequence ID" value="HAC0012207.1"/>
    <property type="molecule type" value="Genomic_DNA"/>
</dbReference>
<dbReference type="EMBL" id="AAAJWF010000006">
    <property type="protein sequence ID" value="EAC7481039.1"/>
    <property type="molecule type" value="Genomic_DNA"/>
</dbReference>
<evidence type="ECO:0000313" key="60">
    <source>
        <dbReference type="Proteomes" id="UP000528151"/>
    </source>
</evidence>
<dbReference type="Proteomes" id="UP000841146">
    <property type="component" value="Unassembled WGS sequence"/>
</dbReference>
<dbReference type="Proteomes" id="UP000339309">
    <property type="component" value="Unassembled WGS sequence"/>
</dbReference>
<dbReference type="Proteomes" id="UP000389283">
    <property type="component" value="Unassembled WGS sequence"/>
</dbReference>
<evidence type="ECO:0000313" key="14">
    <source>
        <dbReference type="EMBL" id="EAG4462402.1"/>
    </source>
</evidence>
<dbReference type="EMBL" id="AAAIKW010000007">
    <property type="protein sequence ID" value="EAC4553034.1"/>
    <property type="molecule type" value="Genomic_DNA"/>
</dbReference>
<evidence type="ECO:0000313" key="20">
    <source>
        <dbReference type="EMBL" id="ECB9472197.1"/>
    </source>
</evidence>
<evidence type="ECO:0000313" key="50">
    <source>
        <dbReference type="Proteomes" id="UP000398321"/>
    </source>
</evidence>
<evidence type="ECO:0000313" key="41">
    <source>
        <dbReference type="Proteomes" id="UP000344343"/>
    </source>
</evidence>
<dbReference type="Proteomes" id="UP000489121">
    <property type="component" value="Unassembled WGS sequence"/>
</dbReference>
<evidence type="ECO:0000313" key="9">
    <source>
        <dbReference type="EMBL" id="EAG2087884.1"/>
    </source>
</evidence>
<evidence type="ECO:0000313" key="21">
    <source>
        <dbReference type="EMBL" id="ECB9512673.1"/>
    </source>
</evidence>
<evidence type="ECO:0000313" key="65">
    <source>
        <dbReference type="Proteomes" id="UP000566721"/>
    </source>
</evidence>
<evidence type="ECO:0000313" key="24">
    <source>
        <dbReference type="EMBL" id="ECX5270961.1"/>
    </source>
</evidence>
<dbReference type="Proteomes" id="UP000467347">
    <property type="component" value="Unassembled WGS sequence"/>
</dbReference>
<evidence type="ECO:0000313" key="37">
    <source>
        <dbReference type="Proteomes" id="UP000272537"/>
    </source>
</evidence>
<reference evidence="35 68" key="1">
    <citation type="submission" date="2016-09" db="EMBL/GenBank/DDBJ databases">
        <title>100K Listeria isolates.</title>
        <authorList>
            <person name="Chen P."/>
            <person name="Weimer B.C."/>
            <person name="Kong N."/>
            <person name="Huang B."/>
        </authorList>
    </citation>
    <scope>NUCLEOTIDE SEQUENCE [LARGE SCALE GENOMIC DNA]</scope>
    <source>
        <strain evidence="35 68">BCW_2383</strain>
    </source>
</reference>
<evidence type="ECO:0000313" key="66">
    <source>
        <dbReference type="Proteomes" id="UP000841146"/>
    </source>
</evidence>
<evidence type="ECO:0000313" key="23">
    <source>
        <dbReference type="EMBL" id="ECV1164769.1"/>
    </source>
</evidence>
<evidence type="ECO:0000313" key="16">
    <source>
        <dbReference type="EMBL" id="EAG6991765.1"/>
    </source>
</evidence>
<dbReference type="EMBL" id="AAAMZD010000005">
    <property type="protein sequence ID" value="EAD3793323.1"/>
    <property type="molecule type" value="Genomic_DNA"/>
</dbReference>
<reference evidence="27" key="6">
    <citation type="submission" date="2019-10" db="EMBL/GenBank/DDBJ databases">
        <authorList>
            <consortium name="PulseNet: The National Subtyping Network for Foodborne Disease Surveillance"/>
            <person name="Tarr C.L."/>
            <person name="Trees E."/>
            <person name="Katz L.S."/>
            <person name="Carleton-Romer H.A."/>
            <person name="Stroika S."/>
            <person name="Kucerova Z."/>
            <person name="Roache K.F."/>
            <person name="Sabol A.L."/>
            <person name="Besser J."/>
            <person name="Gerner-Smidt P."/>
        </authorList>
    </citation>
    <scope>NUCLEOTIDE SEQUENCE</scope>
    <source>
        <strain evidence="1 40">2015L-6227</strain>
        <strain evidence="5 44">PNUSAL000910</strain>
        <strain evidence="18 43">PNUSAL004402</strain>
        <strain evidence="27">PNUSAL005278</strain>
        <strain evidence="26 57">PNUSAL005692</strain>
        <strain evidence="24">PNUSAL005803</strain>
    </source>
</reference>
<reference evidence="51 63" key="5">
    <citation type="submission" date="2019-04" db="EMBL/GenBank/DDBJ databases">
        <authorList>
            <consortium name="GenomeTrakr network: Whole genome sequencing for foodborne pathogen traceback"/>
        </authorList>
    </citation>
    <scope>NUCLEOTIDE SEQUENCE [LARGE SCALE GENOMIC DNA]</scope>
    <source>
        <strain evidence="16 63">CFSAN004300</strain>
        <strain evidence="25 45">FLAG-55987</strain>
        <strain evidence="19 51">PHLUSALM00088</strain>
    </source>
</reference>
<evidence type="ECO:0000313" key="57">
    <source>
        <dbReference type="Proteomes" id="UP000489121"/>
    </source>
</evidence>
<dbReference type="EMBL" id="DAAJFY010000004">
    <property type="protein sequence ID" value="HAC0275282.1"/>
    <property type="molecule type" value="Genomic_DNA"/>
</dbReference>
<dbReference type="EMBL" id="AABAYG010000005">
    <property type="protein sequence ID" value="EAG2246226.1"/>
    <property type="molecule type" value="Genomic_DNA"/>
</dbReference>
<dbReference type="Proteomes" id="UP000423131">
    <property type="component" value="Unassembled WGS sequence"/>
</dbReference>
<name>A0A660IK19_LISMN</name>
<dbReference type="Proteomes" id="UP000478704">
    <property type="component" value="Unassembled WGS sequence"/>
</dbReference>
<evidence type="ECO:0000313" key="26">
    <source>
        <dbReference type="EMBL" id="ECY9782760.1"/>
    </source>
</evidence>
<evidence type="ECO:0000313" key="17">
    <source>
        <dbReference type="EMBL" id="EAH4241321.1"/>
    </source>
</evidence>
<evidence type="ECO:0000313" key="62">
    <source>
        <dbReference type="Proteomes" id="UP000544530"/>
    </source>
</evidence>
<dbReference type="EMBL" id="DAAIJL010000001">
    <property type="protein sequence ID" value="HAB8556016.1"/>
    <property type="molecule type" value="Genomic_DNA"/>
</dbReference>
<dbReference type="EMBL" id="AABBYJ010000005">
    <property type="protein sequence ID" value="EAG4331475.1"/>
    <property type="molecule type" value="Genomic_DNA"/>
</dbReference>
<evidence type="ECO:0000313" key="10">
    <source>
        <dbReference type="EMBL" id="EAG2246226.1"/>
    </source>
</evidence>
<dbReference type="EMBL" id="AACKDQ010000024">
    <property type="protein sequence ID" value="EAK9317599.1"/>
    <property type="molecule type" value="Genomic_DNA"/>
</dbReference>
<evidence type="ECO:0000313" key="28">
    <source>
        <dbReference type="EMBL" id="EDN7715689.1"/>
    </source>
</evidence>
<sequence>MEYEQMADSLAYGEEYNFYYKNEEYWLSKNREGHYLTKVSDGETQEFRTSEDLLGTARINGKLIIEIWENIQSQF</sequence>
<evidence type="ECO:0000313" key="1">
    <source>
        <dbReference type="EMBL" id="EAC4553034.1"/>
    </source>
</evidence>
<dbReference type="Proteomes" id="UP000525850">
    <property type="component" value="Unassembled WGS sequence"/>
</dbReference>
<reference evidence="31" key="7">
    <citation type="submission" date="2020-01" db="EMBL/GenBank/DDBJ databases">
        <authorList>
            <consortium name="NCBI Pathogen Detection Project"/>
        </authorList>
    </citation>
    <scope>NUCLEOTIDE SEQUENCE</scope>
    <source>
        <strain evidence="31">CFIAFB20100120</strain>
        <strain evidence="33">CFIAFB20170037</strain>
        <strain evidence="32">CFIAFB20170045</strain>
    </source>
</reference>
<dbReference type="RefSeq" id="WP_003724271.1">
    <property type="nucleotide sequence ID" value="NC_021824.1"/>
</dbReference>
<dbReference type="EMBL" id="AALGDA010000016">
    <property type="protein sequence ID" value="ECY9782760.1"/>
    <property type="molecule type" value="Genomic_DNA"/>
</dbReference>
<dbReference type="Proteomes" id="UP000365297">
    <property type="component" value="Unassembled WGS sequence"/>
</dbReference>
<dbReference type="EMBL" id="AAAIXK010000007">
    <property type="protein sequence ID" value="EAC5551269.1"/>
    <property type="molecule type" value="Genomic_DNA"/>
</dbReference>
<evidence type="ECO:0000313" key="22">
    <source>
        <dbReference type="EMBL" id="ECC1556150.1"/>
    </source>
</evidence>
<dbReference type="EMBL" id="AANCRK010000005">
    <property type="protein sequence ID" value="EDN7715689.1"/>
    <property type="molecule type" value="Genomic_DNA"/>
</dbReference>
<dbReference type="Proteomes" id="UP000410967">
    <property type="component" value="Unassembled WGS sequence"/>
</dbReference>
<evidence type="ECO:0000313" key="12">
    <source>
        <dbReference type="EMBL" id="EAG2997498.1"/>
    </source>
</evidence>
<dbReference type="Proteomes" id="UP000852906">
    <property type="component" value="Unassembled WGS sequence"/>
</dbReference>
<dbReference type="AlphaFoldDB" id="A0A660IK19"/>
<evidence type="ECO:0000313" key="11">
    <source>
        <dbReference type="EMBL" id="EAG2515561.1"/>
    </source>
</evidence>
<dbReference type="Proteomes" id="UP000272537">
    <property type="component" value="Unassembled WGS sequence"/>
</dbReference>
<evidence type="ECO:0000313" key="64">
    <source>
        <dbReference type="Proteomes" id="UP000549379"/>
    </source>
</evidence>
<dbReference type="Proteomes" id="UP000455569">
    <property type="component" value="Unassembled WGS sequence"/>
</dbReference>
<accession>A0A660IK19</accession>
<evidence type="ECO:0000313" key="61">
    <source>
        <dbReference type="Proteomes" id="UP000540117"/>
    </source>
</evidence>
<dbReference type="Proteomes" id="UP000337746">
    <property type="component" value="Unassembled WGS sequence"/>
</dbReference>
<dbReference type="Proteomes" id="UP000527632">
    <property type="component" value="Unassembled WGS sequence"/>
</dbReference>
<evidence type="ECO:0000313" key="63">
    <source>
        <dbReference type="Proteomes" id="UP000548278"/>
    </source>
</evidence>
<proteinExistence type="predicted"/>
<evidence type="ECO:0000313" key="35">
    <source>
        <dbReference type="EMBL" id="OET48257.1"/>
    </source>
</evidence>
<evidence type="ECO:0000313" key="55">
    <source>
        <dbReference type="Proteomes" id="UP000478704"/>
    </source>
</evidence>
<dbReference type="EMBL" id="AABGUK010000001">
    <property type="protein sequence ID" value="EAH4241321.1"/>
    <property type="molecule type" value="Genomic_DNA"/>
</dbReference>
<evidence type="ECO:0000313" key="2">
    <source>
        <dbReference type="EMBL" id="EAC5551269.1"/>
    </source>
</evidence>
<dbReference type="EMBL" id="AAANYR010000005">
    <property type="protein sequence ID" value="EAD5786994.1"/>
    <property type="molecule type" value="Genomic_DNA"/>
</dbReference>
<dbReference type="EMBL" id="AALAKG010000004">
    <property type="protein sequence ID" value="ECX5270961.1"/>
    <property type="molecule type" value="Genomic_DNA"/>
</dbReference>
<dbReference type="Proteomes" id="UP000566721">
    <property type="component" value="Unassembled WGS sequence"/>
</dbReference>
<evidence type="ECO:0000313" key="46">
    <source>
        <dbReference type="Proteomes" id="UP000365297"/>
    </source>
</evidence>
<evidence type="ECO:0000313" key="67">
    <source>
        <dbReference type="Proteomes" id="UP000844415"/>
    </source>
</evidence>
<evidence type="ECO:0000313" key="42">
    <source>
        <dbReference type="Proteomes" id="UP000345329"/>
    </source>
</evidence>
<evidence type="ECO:0000313" key="56">
    <source>
        <dbReference type="Proteomes" id="UP000481141"/>
    </source>
</evidence>
<evidence type="ECO:0000313" key="39">
    <source>
        <dbReference type="Proteomes" id="UP000337746"/>
    </source>
</evidence>
<dbReference type="EMBL" id="AANDSR010000008">
    <property type="protein sequence ID" value="EDN9837330.1"/>
    <property type="molecule type" value="Genomic_DNA"/>
</dbReference>
<evidence type="ECO:0000313" key="53">
    <source>
        <dbReference type="Proteomes" id="UP000455569"/>
    </source>
</evidence>
<evidence type="ECO:0000313" key="36">
    <source>
        <dbReference type="EMBL" id="RKA07084.1"/>
    </source>
</evidence>
<dbReference type="Proteomes" id="UP000368512">
    <property type="component" value="Unassembled WGS sequence"/>
</dbReference>
<dbReference type="EMBL" id="JACAVN010000004">
    <property type="protein sequence ID" value="NYA01789.1"/>
    <property type="molecule type" value="Genomic_DNA"/>
</dbReference>
<evidence type="ECO:0000313" key="34">
    <source>
        <dbReference type="EMBL" id="NYA01789.1"/>
    </source>
</evidence>
<evidence type="ECO:0000313" key="52">
    <source>
        <dbReference type="Proteomes" id="UP000423131"/>
    </source>
</evidence>
<dbReference type="Proteomes" id="UP000331186">
    <property type="component" value="Unassembled WGS sequence"/>
</dbReference>
<dbReference type="KEGG" id="lmv:Y193_14095"/>
<dbReference type="EMBL" id="QXLS01000005">
    <property type="protein sequence ID" value="RKA07084.1"/>
    <property type="molecule type" value="Genomic_DNA"/>
</dbReference>
<dbReference type="EMBL" id="AAKTAU010000005">
    <property type="protein sequence ID" value="ECV1164769.1"/>
    <property type="molecule type" value="Genomic_DNA"/>
</dbReference>
<dbReference type="Proteomes" id="UP000540117">
    <property type="component" value="Unassembled WGS sequence"/>
</dbReference>
<reference evidence="34 62" key="8">
    <citation type="submission" date="2020-06" db="EMBL/GenBank/DDBJ databases">
        <title>Two Listeria outbreaks in Switzerland in 2018 and 2020.</title>
        <authorList>
            <person name="Stevens M.J.A."/>
            <person name="Bloemberg G."/>
            <person name="Nusch-Inderbinnen M."/>
            <person name="Stephan R."/>
        </authorList>
    </citation>
    <scope>NUCLEOTIDE SEQUENCE [LARGE SCALE GENOMIC DNA]</scope>
    <source>
        <strain evidence="34 62">N18-0707</strain>
    </source>
</reference>
<evidence type="ECO:0000313" key="30">
    <source>
        <dbReference type="EMBL" id="EDP8513964.1"/>
    </source>
</evidence>